<comment type="caution">
    <text evidence="1">The sequence shown here is derived from an EMBL/GenBank/DDBJ whole genome shotgun (WGS) entry which is preliminary data.</text>
</comment>
<evidence type="ECO:0000313" key="1">
    <source>
        <dbReference type="EMBL" id="TDE00555.1"/>
    </source>
</evidence>
<accession>A0A4R5CS19</accession>
<reference evidence="1 2" key="1">
    <citation type="submission" date="2019-03" db="EMBL/GenBank/DDBJ databases">
        <title>Flavobacterium LB-D12 sp. nov., isolated from arctic soil.</title>
        <authorList>
            <person name="Chaudhary D.K."/>
        </authorList>
    </citation>
    <scope>NUCLEOTIDE SEQUENCE [LARGE SCALE GENOMIC DNA]</scope>
    <source>
        <strain evidence="1 2">LB-D12</strain>
    </source>
</reference>
<dbReference type="AlphaFoldDB" id="A0A4R5CS19"/>
<dbReference type="Proteomes" id="UP000294644">
    <property type="component" value="Unassembled WGS sequence"/>
</dbReference>
<organism evidence="1 2">
    <name type="scientific">Flavobacterium sandaracinum</name>
    <dbReference type="NCBI Taxonomy" id="2541733"/>
    <lineage>
        <taxon>Bacteria</taxon>
        <taxon>Pseudomonadati</taxon>
        <taxon>Bacteroidota</taxon>
        <taxon>Flavobacteriia</taxon>
        <taxon>Flavobacteriales</taxon>
        <taxon>Flavobacteriaceae</taxon>
        <taxon>Flavobacterium</taxon>
    </lineage>
</organism>
<keyword evidence="2" id="KW-1185">Reference proteome</keyword>
<name>A0A4R5CS19_9FLAO</name>
<dbReference type="RefSeq" id="WP_132067447.1">
    <property type="nucleotide sequence ID" value="NZ_SMFN01000028.1"/>
</dbReference>
<evidence type="ECO:0000313" key="2">
    <source>
        <dbReference type="Proteomes" id="UP000294644"/>
    </source>
</evidence>
<gene>
    <name evidence="1" type="ORF">E0F91_16245</name>
</gene>
<protein>
    <recommendedName>
        <fullName evidence="3">DUF262 domain-containing protein</fullName>
    </recommendedName>
</protein>
<proteinExistence type="predicted"/>
<sequence length="416" mass="48267">MYKLKILDCKTFQDRKWMLCKGSLNEYLESLKPEFYTFSIQRKIVKNQYLDTLITTIKEKDPIPVVTLTYNDVKLQPKVGDEVSIDMENIEILDGLQRTFRLWAHNELIKEYESSAITEPTSFAKHIKNKYPIFFETGIVSLSKIKNFYQNGEFDEIKTSFQDFDVYFVVWIDLTPKKVIHKMLVLNAGQRSVSKTHQFELLFLYLWEDLRIQLKDITLYREKESDANKIKSGARNSGEYMFTSVIVALRSFLEKKPLRVSIDDLDVSELGQGESSGEINEGIFNTHFIKLFLENLKALDDAVIEKEAEHGRKWFVKDTTLSGILAGLGAYAKVNETQSIEDITQLYQDSFDKLLIKVKEKGFTLNEFTKQYNELSSRSVNIGNFIRKVVMDYTVQLLEDADPSWETIFKSKSKIG</sequence>
<dbReference type="EMBL" id="SMFN01000028">
    <property type="protein sequence ID" value="TDE00555.1"/>
    <property type="molecule type" value="Genomic_DNA"/>
</dbReference>
<evidence type="ECO:0008006" key="3">
    <source>
        <dbReference type="Google" id="ProtNLM"/>
    </source>
</evidence>
<dbReference type="OrthoDB" id="8420916at2"/>